<gene>
    <name evidence="8" type="ORF">TNCT_636611</name>
</gene>
<name>A0A8X6FF99_TRICU</name>
<keyword evidence="5" id="KW-0539">Nucleus</keyword>
<sequence>MLQPDYLKIDYSSHPREKPNKCEVCSKMFALRSSLIRHQQLHLGAKTHVCKICGKTFSRKFSLENPRRRIYLGELPYKCEFWGRIFRVEEFDYEPCKSPICSFQPASTVSSNIEKLGSTLSD</sequence>
<protein>
    <recommendedName>
        <fullName evidence="7">C2H2-type domain-containing protein</fullName>
    </recommendedName>
</protein>
<proteinExistence type="predicted"/>
<feature type="domain" description="C2H2-type" evidence="7">
    <location>
        <begin position="20"/>
        <end position="47"/>
    </location>
</feature>
<keyword evidence="9" id="KW-1185">Reference proteome</keyword>
<keyword evidence="1" id="KW-0479">Metal-binding</keyword>
<evidence type="ECO:0000256" key="1">
    <source>
        <dbReference type="ARBA" id="ARBA00022723"/>
    </source>
</evidence>
<keyword evidence="3 6" id="KW-0863">Zinc-finger</keyword>
<dbReference type="EMBL" id="BMAO01002134">
    <property type="protein sequence ID" value="GFQ78517.1"/>
    <property type="molecule type" value="Genomic_DNA"/>
</dbReference>
<evidence type="ECO:0000256" key="2">
    <source>
        <dbReference type="ARBA" id="ARBA00022737"/>
    </source>
</evidence>
<dbReference type="Gene3D" id="3.30.160.60">
    <property type="entry name" value="Classic Zinc Finger"/>
    <property type="match status" value="2"/>
</dbReference>
<dbReference type="PROSITE" id="PS50157">
    <property type="entry name" value="ZINC_FINGER_C2H2_2"/>
    <property type="match status" value="2"/>
</dbReference>
<keyword evidence="2" id="KW-0677">Repeat</keyword>
<evidence type="ECO:0000313" key="9">
    <source>
        <dbReference type="Proteomes" id="UP000887116"/>
    </source>
</evidence>
<dbReference type="InterPro" id="IPR036236">
    <property type="entry name" value="Znf_C2H2_sf"/>
</dbReference>
<feature type="domain" description="C2H2-type" evidence="7">
    <location>
        <begin position="48"/>
        <end position="76"/>
    </location>
</feature>
<dbReference type="InterPro" id="IPR050826">
    <property type="entry name" value="Krueppel_C2H2_ZnFinger"/>
</dbReference>
<dbReference type="GO" id="GO:1990837">
    <property type="term" value="F:sequence-specific double-stranded DNA binding"/>
    <property type="evidence" value="ECO:0007669"/>
    <property type="project" value="UniProtKB-ARBA"/>
</dbReference>
<evidence type="ECO:0000256" key="3">
    <source>
        <dbReference type="ARBA" id="ARBA00022771"/>
    </source>
</evidence>
<evidence type="ECO:0000256" key="6">
    <source>
        <dbReference type="PROSITE-ProRule" id="PRU00042"/>
    </source>
</evidence>
<dbReference type="InterPro" id="IPR013087">
    <property type="entry name" value="Znf_C2H2_type"/>
</dbReference>
<dbReference type="SUPFAM" id="SSF57667">
    <property type="entry name" value="beta-beta-alpha zinc fingers"/>
    <property type="match status" value="1"/>
</dbReference>
<comment type="caution">
    <text evidence="8">The sequence shown here is derived from an EMBL/GenBank/DDBJ whole genome shotgun (WGS) entry which is preliminary data.</text>
</comment>
<dbReference type="PROSITE" id="PS00028">
    <property type="entry name" value="ZINC_FINGER_C2H2_1"/>
    <property type="match status" value="1"/>
</dbReference>
<organism evidence="8 9">
    <name type="scientific">Trichonephila clavata</name>
    <name type="common">Joro spider</name>
    <name type="synonym">Nephila clavata</name>
    <dbReference type="NCBI Taxonomy" id="2740835"/>
    <lineage>
        <taxon>Eukaryota</taxon>
        <taxon>Metazoa</taxon>
        <taxon>Ecdysozoa</taxon>
        <taxon>Arthropoda</taxon>
        <taxon>Chelicerata</taxon>
        <taxon>Arachnida</taxon>
        <taxon>Araneae</taxon>
        <taxon>Araneomorphae</taxon>
        <taxon>Entelegynae</taxon>
        <taxon>Araneoidea</taxon>
        <taxon>Nephilidae</taxon>
        <taxon>Trichonephila</taxon>
    </lineage>
</organism>
<dbReference type="GO" id="GO:0008270">
    <property type="term" value="F:zinc ion binding"/>
    <property type="evidence" value="ECO:0007669"/>
    <property type="project" value="UniProtKB-KW"/>
</dbReference>
<evidence type="ECO:0000256" key="5">
    <source>
        <dbReference type="ARBA" id="ARBA00023242"/>
    </source>
</evidence>
<reference evidence="8" key="1">
    <citation type="submission" date="2020-07" db="EMBL/GenBank/DDBJ databases">
        <title>Multicomponent nature underlies the extraordinary mechanical properties of spider dragline silk.</title>
        <authorList>
            <person name="Kono N."/>
            <person name="Nakamura H."/>
            <person name="Mori M."/>
            <person name="Yoshida Y."/>
            <person name="Ohtoshi R."/>
            <person name="Malay A.D."/>
            <person name="Moran D.A.P."/>
            <person name="Tomita M."/>
            <person name="Numata K."/>
            <person name="Arakawa K."/>
        </authorList>
    </citation>
    <scope>NUCLEOTIDE SEQUENCE</scope>
</reference>
<dbReference type="PANTHER" id="PTHR24377">
    <property type="entry name" value="IP01015P-RELATED"/>
    <property type="match status" value="1"/>
</dbReference>
<evidence type="ECO:0000313" key="8">
    <source>
        <dbReference type="EMBL" id="GFQ78517.1"/>
    </source>
</evidence>
<dbReference type="AlphaFoldDB" id="A0A8X6FF99"/>
<keyword evidence="4" id="KW-0862">Zinc</keyword>
<dbReference type="FunFam" id="3.30.160.60:FF:000303">
    <property type="entry name" value="Zinc finger protein 41"/>
    <property type="match status" value="1"/>
</dbReference>
<accession>A0A8X6FF99</accession>
<evidence type="ECO:0000259" key="7">
    <source>
        <dbReference type="PROSITE" id="PS50157"/>
    </source>
</evidence>
<dbReference type="Pfam" id="PF00096">
    <property type="entry name" value="zf-C2H2"/>
    <property type="match status" value="2"/>
</dbReference>
<evidence type="ECO:0000256" key="4">
    <source>
        <dbReference type="ARBA" id="ARBA00022833"/>
    </source>
</evidence>
<dbReference type="Proteomes" id="UP000887116">
    <property type="component" value="Unassembled WGS sequence"/>
</dbReference>
<dbReference type="OrthoDB" id="3437960at2759"/>